<sequence>MTVNLSFVDWVSLSLGMNVTFQDVNGQKTVQIPGMKPDGLVNVCESLSALDSFWPRLCIRAPDQTPLRVMSPAKYTSLNSSDNDANNYYEPYITRVWEKYKKTDMRINTQTAGPNSTAKINSGQTVTCRVGQSDNILHCDNDAGDFNRPVSTDIYGCDSGPFANPPANVTESWSRAKVRPRLCAAFARSTLHLDATQPSFNITSKQYYKEPITNHYSRVVHENLIGGMGYAFSYDDVSPSSSDNSAGLVSMTHPTQLDIFINT</sequence>
<dbReference type="Proteomes" id="UP001153334">
    <property type="component" value="Unassembled WGS sequence"/>
</dbReference>
<evidence type="ECO:0000313" key="1">
    <source>
        <dbReference type="EMBL" id="KAJ8111956.1"/>
    </source>
</evidence>
<organism evidence="1 2">
    <name type="scientific">Nemania bipapillata</name>
    <dbReference type="NCBI Taxonomy" id="110536"/>
    <lineage>
        <taxon>Eukaryota</taxon>
        <taxon>Fungi</taxon>
        <taxon>Dikarya</taxon>
        <taxon>Ascomycota</taxon>
        <taxon>Pezizomycotina</taxon>
        <taxon>Sordariomycetes</taxon>
        <taxon>Xylariomycetidae</taxon>
        <taxon>Xylariales</taxon>
        <taxon>Xylariaceae</taxon>
        <taxon>Nemania</taxon>
    </lineage>
</organism>
<keyword evidence="2" id="KW-1185">Reference proteome</keyword>
<protein>
    <submittedName>
        <fullName evidence="1">Uncharacterized protein</fullName>
    </submittedName>
</protein>
<accession>A0ACC2I9U3</accession>
<dbReference type="EMBL" id="JAPESX010001721">
    <property type="protein sequence ID" value="KAJ8111956.1"/>
    <property type="molecule type" value="Genomic_DNA"/>
</dbReference>
<gene>
    <name evidence="1" type="ORF">ONZ43_g5501</name>
</gene>
<proteinExistence type="predicted"/>
<evidence type="ECO:0000313" key="2">
    <source>
        <dbReference type="Proteomes" id="UP001153334"/>
    </source>
</evidence>
<comment type="caution">
    <text evidence="1">The sequence shown here is derived from an EMBL/GenBank/DDBJ whole genome shotgun (WGS) entry which is preliminary data.</text>
</comment>
<name>A0ACC2I9U3_9PEZI</name>
<reference evidence="1" key="1">
    <citation type="submission" date="2022-11" db="EMBL/GenBank/DDBJ databases">
        <title>Genome Sequence of Nemania bipapillata.</title>
        <authorList>
            <person name="Buettner E."/>
        </authorList>
    </citation>
    <scope>NUCLEOTIDE SEQUENCE</scope>
    <source>
        <strain evidence="1">CP14</strain>
    </source>
</reference>